<reference evidence="1 2" key="2">
    <citation type="journal article" date="2021" name="Genomics">
        <title>High-quality reference genome for Clonorchis sinensis.</title>
        <authorList>
            <person name="Young N.D."/>
            <person name="Stroehlein A.J."/>
            <person name="Kinkar L."/>
            <person name="Wang T."/>
            <person name="Sohn W.M."/>
            <person name="Chang B.C.H."/>
            <person name="Kaur P."/>
            <person name="Weisz D."/>
            <person name="Dudchenko O."/>
            <person name="Aiden E.L."/>
            <person name="Korhonen P.K."/>
            <person name="Gasser R.B."/>
        </authorList>
    </citation>
    <scope>NUCLEOTIDE SEQUENCE [LARGE SCALE GENOMIC DNA]</scope>
    <source>
        <strain evidence="1">Cs-k2</strain>
    </source>
</reference>
<dbReference type="EMBL" id="NIRI02000042">
    <property type="protein sequence ID" value="KAG5447312.1"/>
    <property type="molecule type" value="Genomic_DNA"/>
</dbReference>
<sequence>MSPNLDETGRGLSKDFQQPYEILSGRPHLDRRTIRVLNQSLWLKNLTARQRCLAGNANTLLFLRDKSPDVPTANLEDQETVFVRPLSTDQPRMRDSVSVARTPP</sequence>
<name>A0A3R7CCQ1_CLOSI</name>
<proteinExistence type="predicted"/>
<dbReference type="InParanoid" id="A0A3R7CCQ1"/>
<organism evidence="1 2">
    <name type="scientific">Clonorchis sinensis</name>
    <name type="common">Chinese liver fluke</name>
    <dbReference type="NCBI Taxonomy" id="79923"/>
    <lineage>
        <taxon>Eukaryota</taxon>
        <taxon>Metazoa</taxon>
        <taxon>Spiralia</taxon>
        <taxon>Lophotrochozoa</taxon>
        <taxon>Platyhelminthes</taxon>
        <taxon>Trematoda</taxon>
        <taxon>Digenea</taxon>
        <taxon>Opisthorchiida</taxon>
        <taxon>Opisthorchiata</taxon>
        <taxon>Opisthorchiidae</taxon>
        <taxon>Clonorchis</taxon>
    </lineage>
</organism>
<reference evidence="1 2" key="1">
    <citation type="journal article" date="2018" name="Biotechnol. Adv.">
        <title>Improved genomic resources and new bioinformatic workflow for the carcinogenic parasite Clonorchis sinensis: Biotechnological implications.</title>
        <authorList>
            <person name="Wang D."/>
            <person name="Korhonen P.K."/>
            <person name="Gasser R.B."/>
            <person name="Young N.D."/>
        </authorList>
    </citation>
    <scope>NUCLEOTIDE SEQUENCE [LARGE SCALE GENOMIC DNA]</scope>
    <source>
        <strain evidence="1">Cs-k2</strain>
    </source>
</reference>
<keyword evidence="2" id="KW-1185">Reference proteome</keyword>
<dbReference type="AlphaFoldDB" id="A0A3R7CCQ1"/>
<protein>
    <submittedName>
        <fullName evidence="1">Uncharacterized protein</fullName>
    </submittedName>
</protein>
<comment type="caution">
    <text evidence="1">The sequence shown here is derived from an EMBL/GenBank/DDBJ whole genome shotgun (WGS) entry which is preliminary data.</text>
</comment>
<evidence type="ECO:0000313" key="2">
    <source>
        <dbReference type="Proteomes" id="UP000286415"/>
    </source>
</evidence>
<accession>A0A3R7CCQ1</accession>
<evidence type="ECO:0000313" key="1">
    <source>
        <dbReference type="EMBL" id="KAG5447312.1"/>
    </source>
</evidence>
<gene>
    <name evidence="1" type="ORF">CSKR_110159</name>
</gene>
<dbReference type="Proteomes" id="UP000286415">
    <property type="component" value="Unassembled WGS sequence"/>
</dbReference>